<evidence type="ECO:0000313" key="3">
    <source>
        <dbReference type="EMBL" id="CAK0818374.1"/>
    </source>
</evidence>
<feature type="transmembrane region" description="Helical" evidence="2">
    <location>
        <begin position="50"/>
        <end position="70"/>
    </location>
</feature>
<feature type="transmembrane region" description="Helical" evidence="2">
    <location>
        <begin position="105"/>
        <end position="124"/>
    </location>
</feature>
<protein>
    <submittedName>
        <fullName evidence="3">Uncharacterized protein</fullName>
    </submittedName>
</protein>
<dbReference type="Proteomes" id="UP001189429">
    <property type="component" value="Unassembled WGS sequence"/>
</dbReference>
<sequence>MGVMALATIDAKQPEGVLCTAGFSSVTLWRERDRWAQPASTIRPARAWEMLLPLVAILVTSWHKMALAFAPGLPWARLAVWPISSPLRLTLLELELWGEPVVLAWYRWALAVMFGVIFIVMAIVGRCPGFYLIMTVGSQFVVVPMVKNLAAQWTWDSERMGIGDDTQLVLAVISMILLLPYMLLCVPGALQVPSHFWLNPWTWRQAAEDRLRGTHLGRARPGEQSLLNSLFSLAVLIALAQISLLNKKFHALQGGLSLLLVVAHLLVHGVSPPFEDPALNAFSATLHVATMWIFFCALVSSGTPGFGAFLLYVGLLCITVCGVLVVRARWAKFREQVPRSPEAVTPRKRKRGASKSAMEAVSEHSEASSF</sequence>
<reference evidence="3" key="1">
    <citation type="submission" date="2023-10" db="EMBL/GenBank/DDBJ databases">
        <authorList>
            <person name="Chen Y."/>
            <person name="Shah S."/>
            <person name="Dougan E. K."/>
            <person name="Thang M."/>
            <person name="Chan C."/>
        </authorList>
    </citation>
    <scope>NUCLEOTIDE SEQUENCE [LARGE SCALE GENOMIC DNA]</scope>
</reference>
<feature type="transmembrane region" description="Helical" evidence="2">
    <location>
        <begin position="226"/>
        <end position="244"/>
    </location>
</feature>
<evidence type="ECO:0000256" key="2">
    <source>
        <dbReference type="SAM" id="Phobius"/>
    </source>
</evidence>
<feature type="compositionally biased region" description="Basic and acidic residues" evidence="1">
    <location>
        <begin position="361"/>
        <end position="370"/>
    </location>
</feature>
<accession>A0ABN9RH29</accession>
<name>A0ABN9RH29_9DINO</name>
<evidence type="ECO:0000313" key="4">
    <source>
        <dbReference type="Proteomes" id="UP001189429"/>
    </source>
</evidence>
<feature type="transmembrane region" description="Helical" evidence="2">
    <location>
        <begin position="131"/>
        <end position="155"/>
    </location>
</feature>
<feature type="transmembrane region" description="Helical" evidence="2">
    <location>
        <begin position="250"/>
        <end position="267"/>
    </location>
</feature>
<feature type="transmembrane region" description="Helical" evidence="2">
    <location>
        <begin position="306"/>
        <end position="326"/>
    </location>
</feature>
<feature type="region of interest" description="Disordered" evidence="1">
    <location>
        <begin position="339"/>
        <end position="370"/>
    </location>
</feature>
<comment type="caution">
    <text evidence="3">The sequence shown here is derived from an EMBL/GenBank/DDBJ whole genome shotgun (WGS) entry which is preliminary data.</text>
</comment>
<evidence type="ECO:0000256" key="1">
    <source>
        <dbReference type="SAM" id="MobiDB-lite"/>
    </source>
</evidence>
<gene>
    <name evidence="3" type="ORF">PCOR1329_LOCUS20694</name>
</gene>
<keyword evidence="4" id="KW-1185">Reference proteome</keyword>
<keyword evidence="2" id="KW-0472">Membrane</keyword>
<keyword evidence="2" id="KW-0812">Transmembrane</keyword>
<organism evidence="3 4">
    <name type="scientific">Prorocentrum cordatum</name>
    <dbReference type="NCBI Taxonomy" id="2364126"/>
    <lineage>
        <taxon>Eukaryota</taxon>
        <taxon>Sar</taxon>
        <taxon>Alveolata</taxon>
        <taxon>Dinophyceae</taxon>
        <taxon>Prorocentrales</taxon>
        <taxon>Prorocentraceae</taxon>
        <taxon>Prorocentrum</taxon>
    </lineage>
</organism>
<proteinExistence type="predicted"/>
<feature type="transmembrane region" description="Helical" evidence="2">
    <location>
        <begin position="279"/>
        <end position="300"/>
    </location>
</feature>
<feature type="transmembrane region" description="Helical" evidence="2">
    <location>
        <begin position="167"/>
        <end position="190"/>
    </location>
</feature>
<keyword evidence="2" id="KW-1133">Transmembrane helix</keyword>
<dbReference type="EMBL" id="CAUYUJ010006714">
    <property type="protein sequence ID" value="CAK0818374.1"/>
    <property type="molecule type" value="Genomic_DNA"/>
</dbReference>